<evidence type="ECO:0000313" key="10">
    <source>
        <dbReference type="Proteomes" id="UP000008141"/>
    </source>
</evidence>
<dbReference type="GeneID" id="17349993"/>
<dbReference type="RefSeq" id="XP_005842691.1">
    <property type="nucleotide sequence ID" value="XM_005842634.1"/>
</dbReference>
<keyword evidence="7 8" id="KW-0472">Membrane</keyword>
<dbReference type="EMBL" id="GL433972">
    <property type="protein sequence ID" value="EFN50559.1"/>
    <property type="molecule type" value="Genomic_DNA"/>
</dbReference>
<dbReference type="GO" id="GO:0006950">
    <property type="term" value="P:response to stress"/>
    <property type="evidence" value="ECO:0007669"/>
    <property type="project" value="UniProtKB-ARBA"/>
</dbReference>
<comment type="function">
    <text evidence="1">May be involved in the degradation process of specific misfolded endoplasmic reticulum (ER) luminal proteins.</text>
</comment>
<dbReference type="OrthoDB" id="1716531at2759"/>
<dbReference type="Proteomes" id="UP000008141">
    <property type="component" value="Unassembled WGS sequence"/>
</dbReference>
<comment type="caution">
    <text evidence="8">Lacks conserved residue(s) required for the propagation of feature annotation.</text>
</comment>
<dbReference type="OMA" id="PRSYGHY"/>
<keyword evidence="6 8" id="KW-1133">Transmembrane helix</keyword>
<evidence type="ECO:0000256" key="5">
    <source>
        <dbReference type="ARBA" id="ARBA00022824"/>
    </source>
</evidence>
<name>E1ZUD5_CHLVA</name>
<evidence type="ECO:0000256" key="3">
    <source>
        <dbReference type="ARBA" id="ARBA00008917"/>
    </source>
</evidence>
<organism evidence="10">
    <name type="scientific">Chlorella variabilis</name>
    <name type="common">Green alga</name>
    <dbReference type="NCBI Taxonomy" id="554065"/>
    <lineage>
        <taxon>Eukaryota</taxon>
        <taxon>Viridiplantae</taxon>
        <taxon>Chlorophyta</taxon>
        <taxon>core chlorophytes</taxon>
        <taxon>Trebouxiophyceae</taxon>
        <taxon>Chlorellales</taxon>
        <taxon>Chlorellaceae</taxon>
        <taxon>Chlorella clade</taxon>
        <taxon>Chlorella</taxon>
    </lineage>
</organism>
<evidence type="ECO:0000256" key="8">
    <source>
        <dbReference type="RuleBase" id="RU363059"/>
    </source>
</evidence>
<evidence type="ECO:0000256" key="4">
    <source>
        <dbReference type="ARBA" id="ARBA00022692"/>
    </source>
</evidence>
<dbReference type="InterPro" id="IPR007599">
    <property type="entry name" value="DER1"/>
</dbReference>
<comment type="similarity">
    <text evidence="3 8">Belongs to the derlin family.</text>
</comment>
<comment type="subcellular location">
    <subcellularLocation>
        <location evidence="2 8">Endoplasmic reticulum membrane</location>
        <topology evidence="2 8">Multi-pass membrane protein</topology>
    </subcellularLocation>
</comment>
<evidence type="ECO:0000256" key="2">
    <source>
        <dbReference type="ARBA" id="ARBA00004477"/>
    </source>
</evidence>
<accession>E1ZUD5</accession>
<gene>
    <name evidence="9" type="ORF">CHLNCDRAFT_136591</name>
</gene>
<protein>
    <recommendedName>
        <fullName evidence="8">Derlin</fullName>
    </recommendedName>
</protein>
<dbReference type="InterPro" id="IPR035952">
    <property type="entry name" value="Rhomboid-like_sf"/>
</dbReference>
<dbReference type="InParanoid" id="E1ZUD5"/>
<dbReference type="AlphaFoldDB" id="E1ZUD5"/>
<keyword evidence="10" id="KW-1185">Reference proteome</keyword>
<dbReference type="KEGG" id="cvr:CHLNCDRAFT_136591"/>
<sequence length="236" mass="26556">MPPREIRQVGDRGAADWYTALPPITRGLLTCYLVTGLAAFMGVMPLQYVYHSWQLCFKRVPEVWRLVTNFTFLGKPSLGWLFQLVWLVQYGGAYEQAKFASNTADGITAVAVGMATGMSLDLLSYLCRAFLPPVSLFGFIKLNGRHLPFAFLALDLLMGQDIWSDVMGILMGHMYWFLTDVYPVASGRHVIQTPRWLSRLCLQHGIGRVPIQAVNPINPSDVRFRAFQGRGRRLGD</sequence>
<dbReference type="GO" id="GO:0005789">
    <property type="term" value="C:endoplasmic reticulum membrane"/>
    <property type="evidence" value="ECO:0007669"/>
    <property type="project" value="UniProtKB-SubCell"/>
</dbReference>
<evidence type="ECO:0000313" key="9">
    <source>
        <dbReference type="EMBL" id="EFN50559.1"/>
    </source>
</evidence>
<keyword evidence="4 8" id="KW-0812">Transmembrane</keyword>
<dbReference type="eggNOG" id="KOG0858">
    <property type="taxonomic scope" value="Eukaryota"/>
</dbReference>
<evidence type="ECO:0000256" key="1">
    <source>
        <dbReference type="ARBA" id="ARBA00003292"/>
    </source>
</evidence>
<dbReference type="SUPFAM" id="SSF144091">
    <property type="entry name" value="Rhomboid-like"/>
    <property type="match status" value="1"/>
</dbReference>
<reference evidence="9 10" key="1">
    <citation type="journal article" date="2010" name="Plant Cell">
        <title>The Chlorella variabilis NC64A genome reveals adaptation to photosymbiosis, coevolution with viruses, and cryptic sex.</title>
        <authorList>
            <person name="Blanc G."/>
            <person name="Duncan G."/>
            <person name="Agarkova I."/>
            <person name="Borodovsky M."/>
            <person name="Gurnon J."/>
            <person name="Kuo A."/>
            <person name="Lindquist E."/>
            <person name="Lucas S."/>
            <person name="Pangilinan J."/>
            <person name="Polle J."/>
            <person name="Salamov A."/>
            <person name="Terry A."/>
            <person name="Yamada T."/>
            <person name="Dunigan D.D."/>
            <person name="Grigoriev I.V."/>
            <person name="Claverie J.M."/>
            <person name="Van Etten J.L."/>
        </authorList>
    </citation>
    <scope>NUCLEOTIDE SEQUENCE [LARGE SCALE GENOMIC DNA]</scope>
    <source>
        <strain evidence="9 10">NC64A</strain>
    </source>
</reference>
<dbReference type="PANTHER" id="PTHR11009">
    <property type="entry name" value="DER1-LIKE PROTEIN, DERLIN"/>
    <property type="match status" value="1"/>
</dbReference>
<dbReference type="STRING" id="554065.E1ZUD5"/>
<keyword evidence="5 8" id="KW-0256">Endoplasmic reticulum</keyword>
<comment type="function">
    <text evidence="8">May be involved in the degradation of misfolded endoplasmic reticulum (ER) luminal proteins.</text>
</comment>
<evidence type="ECO:0000256" key="6">
    <source>
        <dbReference type="ARBA" id="ARBA00022989"/>
    </source>
</evidence>
<feature type="transmembrane region" description="Helical" evidence="8">
    <location>
        <begin position="27"/>
        <end position="50"/>
    </location>
</feature>
<evidence type="ECO:0000256" key="7">
    <source>
        <dbReference type="ARBA" id="ARBA00023136"/>
    </source>
</evidence>
<proteinExistence type="inferred from homology"/>
<dbReference type="Pfam" id="PF04511">
    <property type="entry name" value="DER1"/>
    <property type="match status" value="1"/>
</dbReference>